<sequence length="290" mass="33011">MRLTNSLIVNNLMKDLNNNLKKLDRLNYQLATGKKINTPSDDPISALRSMQYQTILKQNEQYIENIDQAMDWIDTSEMALNEMNSVLQRARELAIYGANETLDQSQRDAIREEIIQLAEHLVQIANTSIGGRFIFSGHKTTTKPYTDYTTPYQGDSEYLSVEISKNIEIEYSVPGNVIFDKAFEALRDMINDLSTGNTNNLSSVTLQKLDDAINNCLSFRANLGSKLKRLELARHRFEDVNIKHTQLLSEIEDVDIAETIMNLRMQENVYRASLAAGARIIQPSLVDFIK</sequence>
<evidence type="ECO:0000259" key="4">
    <source>
        <dbReference type="Pfam" id="PF00669"/>
    </source>
</evidence>
<dbReference type="GO" id="GO:0009424">
    <property type="term" value="C:bacterial-type flagellum hook"/>
    <property type="evidence" value="ECO:0007669"/>
    <property type="project" value="InterPro"/>
</dbReference>
<comment type="similarity">
    <text evidence="2">Belongs to the bacterial flagellin family.</text>
</comment>
<dbReference type="Gene3D" id="1.20.1330.10">
    <property type="entry name" value="f41 fragment of flagellin, N-terminal domain"/>
    <property type="match status" value="1"/>
</dbReference>
<dbReference type="AlphaFoldDB" id="A0A3Q9HR54"/>
<evidence type="ECO:0000313" key="6">
    <source>
        <dbReference type="EMBL" id="AZR73901.1"/>
    </source>
</evidence>
<dbReference type="PANTHER" id="PTHR42792">
    <property type="entry name" value="FLAGELLIN"/>
    <property type="match status" value="1"/>
</dbReference>
<evidence type="ECO:0000256" key="3">
    <source>
        <dbReference type="ARBA" id="ARBA00023143"/>
    </source>
</evidence>
<dbReference type="Proteomes" id="UP000267250">
    <property type="component" value="Chromosome"/>
</dbReference>
<dbReference type="Pfam" id="PF00669">
    <property type="entry name" value="Flagellin_N"/>
    <property type="match status" value="1"/>
</dbReference>
<evidence type="ECO:0000313" key="7">
    <source>
        <dbReference type="Proteomes" id="UP000267250"/>
    </source>
</evidence>
<dbReference type="GO" id="GO:0005198">
    <property type="term" value="F:structural molecule activity"/>
    <property type="evidence" value="ECO:0007669"/>
    <property type="project" value="InterPro"/>
</dbReference>
<dbReference type="GO" id="GO:0071973">
    <property type="term" value="P:bacterial-type flagellum-dependent cell motility"/>
    <property type="evidence" value="ECO:0007669"/>
    <property type="project" value="InterPro"/>
</dbReference>
<feature type="domain" description="Flagellin C-terminal" evidence="5">
    <location>
        <begin position="206"/>
        <end position="288"/>
    </location>
</feature>
<dbReference type="NCBIfam" id="TIGR02550">
    <property type="entry name" value="flagell_flgL"/>
    <property type="match status" value="1"/>
</dbReference>
<dbReference type="Pfam" id="PF00700">
    <property type="entry name" value="Flagellin_C"/>
    <property type="match status" value="1"/>
</dbReference>
<feature type="domain" description="Flagellin N-terminal" evidence="4">
    <location>
        <begin position="9"/>
        <end position="140"/>
    </location>
</feature>
<evidence type="ECO:0000256" key="2">
    <source>
        <dbReference type="ARBA" id="ARBA00005709"/>
    </source>
</evidence>
<dbReference type="InterPro" id="IPR001029">
    <property type="entry name" value="Flagellin_N"/>
</dbReference>
<dbReference type="InterPro" id="IPR046358">
    <property type="entry name" value="Flagellin_C"/>
</dbReference>
<evidence type="ECO:0000256" key="1">
    <source>
        <dbReference type="ARBA" id="ARBA00004365"/>
    </source>
</evidence>
<organism evidence="6 7">
    <name type="scientific">Anoxybacter fermentans</name>
    <dbReference type="NCBI Taxonomy" id="1323375"/>
    <lineage>
        <taxon>Bacteria</taxon>
        <taxon>Bacillati</taxon>
        <taxon>Bacillota</taxon>
        <taxon>Clostridia</taxon>
        <taxon>Halanaerobiales</taxon>
        <taxon>Anoxybacter</taxon>
    </lineage>
</organism>
<evidence type="ECO:0000259" key="5">
    <source>
        <dbReference type="Pfam" id="PF00700"/>
    </source>
</evidence>
<dbReference type="EMBL" id="CP016379">
    <property type="protein sequence ID" value="AZR73901.1"/>
    <property type="molecule type" value="Genomic_DNA"/>
</dbReference>
<dbReference type="RefSeq" id="WP_127017252.1">
    <property type="nucleotide sequence ID" value="NZ_CP016379.1"/>
</dbReference>
<dbReference type="PANTHER" id="PTHR42792:SF1">
    <property type="entry name" value="FLAGELLAR HOOK-ASSOCIATED PROTEIN 3"/>
    <property type="match status" value="1"/>
</dbReference>
<protein>
    <submittedName>
        <fullName evidence="6">Uncharacterized protein</fullName>
    </submittedName>
</protein>
<name>A0A3Q9HR54_9FIRM</name>
<comment type="subcellular location">
    <subcellularLocation>
        <location evidence="1">Bacterial flagellum</location>
    </subcellularLocation>
</comment>
<dbReference type="KEGG" id="aft:BBF96_11175"/>
<dbReference type="InterPro" id="IPR001492">
    <property type="entry name" value="Flagellin"/>
</dbReference>
<reference evidence="6 7" key="1">
    <citation type="submission" date="2016-07" db="EMBL/GenBank/DDBJ databases">
        <title>Genome and transcriptome analysis of iron-reducing fermentative bacteria Anoxybacter fermentans.</title>
        <authorList>
            <person name="Zeng X."/>
            <person name="Shao Z."/>
        </authorList>
    </citation>
    <scope>NUCLEOTIDE SEQUENCE [LARGE SCALE GENOMIC DNA]</scope>
    <source>
        <strain evidence="6 7">DY22613</strain>
    </source>
</reference>
<dbReference type="OrthoDB" id="9758307at2"/>
<keyword evidence="3" id="KW-0975">Bacterial flagellum</keyword>
<keyword evidence="7" id="KW-1185">Reference proteome</keyword>
<dbReference type="PRINTS" id="PR00207">
    <property type="entry name" value="FLAGELLIN"/>
</dbReference>
<accession>A0A3Q9HR54</accession>
<proteinExistence type="inferred from homology"/>
<dbReference type="SUPFAM" id="SSF64518">
    <property type="entry name" value="Phase 1 flagellin"/>
    <property type="match status" value="1"/>
</dbReference>
<dbReference type="InterPro" id="IPR013384">
    <property type="entry name" value="Flagell_FlgL"/>
</dbReference>
<gene>
    <name evidence="6" type="ORF">BBF96_11175</name>
</gene>